<keyword evidence="3" id="KW-0456">Lyase</keyword>
<dbReference type="PANTHER" id="PTHR11002">
    <property type="entry name" value="CARBONIC ANHYDRASE"/>
    <property type="match status" value="1"/>
</dbReference>
<dbReference type="Pfam" id="PF00484">
    <property type="entry name" value="Pro_CA"/>
    <property type="match status" value="1"/>
</dbReference>
<feature type="binding site" evidence="2">
    <location>
        <position position="43"/>
    </location>
    <ligand>
        <name>Zn(2+)</name>
        <dbReference type="ChEBI" id="CHEBI:29105"/>
    </ligand>
</feature>
<evidence type="ECO:0000313" key="5">
    <source>
        <dbReference type="Proteomes" id="UP000271889"/>
    </source>
</evidence>
<reference evidence="4 5" key="1">
    <citation type="submission" date="2018-11" db="EMBL/GenBank/DDBJ databases">
        <authorList>
            <consortium name="Pathogen Informatics"/>
        </authorList>
    </citation>
    <scope>NUCLEOTIDE SEQUENCE [LARGE SCALE GENOMIC DNA]</scope>
</reference>
<evidence type="ECO:0000256" key="3">
    <source>
        <dbReference type="RuleBase" id="RU003956"/>
    </source>
</evidence>
<dbReference type="InterPro" id="IPR001765">
    <property type="entry name" value="Carbonic_anhydrase"/>
</dbReference>
<dbReference type="SUPFAM" id="SSF53056">
    <property type="entry name" value="beta-carbonic anhydrase, cab"/>
    <property type="match status" value="1"/>
</dbReference>
<keyword evidence="2 3" id="KW-0862">Zinc</keyword>
<comment type="similarity">
    <text evidence="1 3">Belongs to the beta-class carbonic anhydrase family.</text>
</comment>
<dbReference type="PANTHER" id="PTHR11002:SF69">
    <property type="entry name" value="CARBONIC ANHYDRASE"/>
    <property type="match status" value="1"/>
</dbReference>
<feature type="binding site" evidence="2">
    <location>
        <position position="40"/>
    </location>
    <ligand>
        <name>Zn(2+)</name>
        <dbReference type="ChEBI" id="CHEBI:29105"/>
    </ligand>
</feature>
<evidence type="ECO:0000256" key="2">
    <source>
        <dbReference type="PIRSR" id="PIRSR601765-1"/>
    </source>
</evidence>
<proteinExistence type="inferred from homology"/>
<dbReference type="GO" id="GO:0008270">
    <property type="term" value="F:zinc ion binding"/>
    <property type="evidence" value="ECO:0007669"/>
    <property type="project" value="UniProtKB-UniRule"/>
</dbReference>
<dbReference type="EC" id="4.2.1.1" evidence="3"/>
<protein>
    <recommendedName>
        <fullName evidence="3">Carbonic anhydrase</fullName>
        <ecNumber evidence="3">4.2.1.1</ecNumber>
    </recommendedName>
    <alternativeName>
        <fullName evidence="3">Carbonate dehydratase</fullName>
    </alternativeName>
</protein>
<evidence type="ECO:0000313" key="4">
    <source>
        <dbReference type="EMBL" id="VDK45493.1"/>
    </source>
</evidence>
<organism evidence="4 5">
    <name type="scientific">Cylicostephanus goldi</name>
    <name type="common">Nematode worm</name>
    <dbReference type="NCBI Taxonomy" id="71465"/>
    <lineage>
        <taxon>Eukaryota</taxon>
        <taxon>Metazoa</taxon>
        <taxon>Ecdysozoa</taxon>
        <taxon>Nematoda</taxon>
        <taxon>Chromadorea</taxon>
        <taxon>Rhabditida</taxon>
        <taxon>Rhabditina</taxon>
        <taxon>Rhabditomorpha</taxon>
        <taxon>Strongyloidea</taxon>
        <taxon>Strongylidae</taxon>
        <taxon>Cylicostephanus</taxon>
    </lineage>
</organism>
<accession>A0A3P6QS06</accession>
<dbReference type="AlphaFoldDB" id="A0A3P6QS06"/>
<dbReference type="Proteomes" id="UP000271889">
    <property type="component" value="Unassembled WGS sequence"/>
</dbReference>
<sequence length="206" mass="23825">MLNIDITGPYGYEVSVTTEPAGLELAVKRGGIRHVIVCGHSDCKAINTLYRLHKCPSDFDPNSPMDHWLRRHGYTSLQKLEKRLSDKSAGPLKFISDNPAFRWVWSKLFGLFKMSDCSFEAIIDEEDKWNAEDKLSQINVLQQLENCATHGFLKEFLDKKEVDLHAMWFDIFAGEMYLFSKPRRKFIVVNEETVDELEKEVNKHKA</sequence>
<dbReference type="Gene3D" id="3.40.1050.10">
    <property type="entry name" value="Carbonic anhydrase"/>
    <property type="match status" value="1"/>
</dbReference>
<dbReference type="GO" id="GO:0004089">
    <property type="term" value="F:carbonate dehydratase activity"/>
    <property type="evidence" value="ECO:0007669"/>
    <property type="project" value="UniProtKB-UniRule"/>
</dbReference>
<dbReference type="InterPro" id="IPR036874">
    <property type="entry name" value="Carbonic_anhydrase_sf"/>
</dbReference>
<evidence type="ECO:0000256" key="1">
    <source>
        <dbReference type="ARBA" id="ARBA00006217"/>
    </source>
</evidence>
<comment type="catalytic activity">
    <reaction evidence="3">
        <text>hydrogencarbonate + H(+) = CO2 + H2O</text>
        <dbReference type="Rhea" id="RHEA:10748"/>
        <dbReference type="ChEBI" id="CHEBI:15377"/>
        <dbReference type="ChEBI" id="CHEBI:15378"/>
        <dbReference type="ChEBI" id="CHEBI:16526"/>
        <dbReference type="ChEBI" id="CHEBI:17544"/>
        <dbReference type="EC" id="4.2.1.1"/>
    </reaction>
</comment>
<keyword evidence="5" id="KW-1185">Reference proteome</keyword>
<dbReference type="SMART" id="SM00947">
    <property type="entry name" value="Pro_CA"/>
    <property type="match status" value="1"/>
</dbReference>
<name>A0A3P6QS06_CYLGO</name>
<gene>
    <name evidence="4" type="ORF">CGOC_LOCUS532</name>
</gene>
<comment type="function">
    <text evidence="3">Reversible hydration of carbon dioxide.</text>
</comment>
<keyword evidence="2" id="KW-0479">Metal-binding</keyword>
<dbReference type="OrthoDB" id="10020193at2759"/>
<comment type="cofactor">
    <cofactor evidence="2">
        <name>Zn(2+)</name>
        <dbReference type="ChEBI" id="CHEBI:29105"/>
    </cofactor>
    <text evidence="2">Binds 1 zinc ion per subunit.</text>
</comment>
<dbReference type="EMBL" id="UYRV01000780">
    <property type="protein sequence ID" value="VDK45493.1"/>
    <property type="molecule type" value="Genomic_DNA"/>
</dbReference>